<comment type="caution">
    <text evidence="1">The sequence shown here is derived from an EMBL/GenBank/DDBJ whole genome shotgun (WGS) entry which is preliminary data.</text>
</comment>
<evidence type="ECO:0000313" key="1">
    <source>
        <dbReference type="EMBL" id="TVO31737.1"/>
    </source>
</evidence>
<dbReference type="OrthoDB" id="5910281at2"/>
<name>A0A557NTT7_9VIBR</name>
<dbReference type="EMBL" id="VMKJ01000070">
    <property type="protein sequence ID" value="TVO31737.1"/>
    <property type="molecule type" value="Genomic_DNA"/>
</dbReference>
<protein>
    <submittedName>
        <fullName evidence="1">Uncharacterized protein</fullName>
    </submittedName>
</protein>
<proteinExistence type="predicted"/>
<accession>A0A557NTT7</accession>
<dbReference type="AlphaFoldDB" id="A0A557NTT7"/>
<dbReference type="Proteomes" id="UP000319828">
    <property type="component" value="Unassembled WGS sequence"/>
</dbReference>
<organism evidence="1 2">
    <name type="scientific">Vibrio algivorus</name>
    <dbReference type="NCBI Taxonomy" id="1667024"/>
    <lineage>
        <taxon>Bacteria</taxon>
        <taxon>Pseudomonadati</taxon>
        <taxon>Pseudomonadota</taxon>
        <taxon>Gammaproteobacteria</taxon>
        <taxon>Vibrionales</taxon>
        <taxon>Vibrionaceae</taxon>
        <taxon>Vibrio</taxon>
    </lineage>
</organism>
<reference evidence="1 2" key="1">
    <citation type="submission" date="2019-07" db="EMBL/GenBank/DDBJ databases">
        <title>The draft genome sequence of Vibrio algivorus M1486.</title>
        <authorList>
            <person name="Meng X."/>
        </authorList>
    </citation>
    <scope>NUCLEOTIDE SEQUENCE [LARGE SCALE GENOMIC DNA]</scope>
    <source>
        <strain evidence="1 2">M1486</strain>
    </source>
</reference>
<evidence type="ECO:0000313" key="2">
    <source>
        <dbReference type="Proteomes" id="UP000319828"/>
    </source>
</evidence>
<gene>
    <name evidence="1" type="ORF">FOF44_17750</name>
</gene>
<sequence length="212" mass="24682">MRQFESMLSLYYLLPRRSWASLQSLHIDCLSLGIDCSIDTLRRWLKAWVTAGFVEERTESRQHQYRQSHHQPFITDTQDTLLLHWLSRYFTPLLPNEAYSLLSKRLHVLQVASVINQSVSLSHYLSVIEIDLPILPHYYHGPLASIKQAMLQQSVIHCVFIGQSLYLQPQALVVNSQGWWLRYQITDVALKEKGHALSVMHLVVCLLWVEEC</sequence>
<dbReference type="RefSeq" id="WP_144389243.1">
    <property type="nucleotide sequence ID" value="NZ_CANNCB010000077.1"/>
</dbReference>